<name>A0A3B0W0G2_9ZZZZ</name>
<organism evidence="1">
    <name type="scientific">hydrothermal vent metagenome</name>
    <dbReference type="NCBI Taxonomy" id="652676"/>
    <lineage>
        <taxon>unclassified sequences</taxon>
        <taxon>metagenomes</taxon>
        <taxon>ecological metagenomes</taxon>
    </lineage>
</organism>
<sequence>MGIKKIVGGTAVFLLLFLVLVGCAAPEAEESDSGGVQIIASGTIEPPTRGAIVVDLPDMGEAPEWRNDVWINSDGPITLASQRGKVVLLEFWTFG</sequence>
<reference evidence="1" key="1">
    <citation type="submission" date="2018-06" db="EMBL/GenBank/DDBJ databases">
        <authorList>
            <person name="Zhirakovskaya E."/>
        </authorList>
    </citation>
    <scope>NUCLEOTIDE SEQUENCE</scope>
</reference>
<evidence type="ECO:0000313" key="1">
    <source>
        <dbReference type="EMBL" id="VAW42749.1"/>
    </source>
</evidence>
<dbReference type="PROSITE" id="PS51257">
    <property type="entry name" value="PROKAR_LIPOPROTEIN"/>
    <property type="match status" value="1"/>
</dbReference>
<proteinExistence type="predicted"/>
<evidence type="ECO:0008006" key="2">
    <source>
        <dbReference type="Google" id="ProtNLM"/>
    </source>
</evidence>
<protein>
    <recommendedName>
        <fullName evidence="2">Thioredoxin domain-containing protein</fullName>
    </recommendedName>
</protein>
<dbReference type="Gene3D" id="3.40.30.10">
    <property type="entry name" value="Glutaredoxin"/>
    <property type="match status" value="1"/>
</dbReference>
<accession>A0A3B0W0G2</accession>
<dbReference type="AlphaFoldDB" id="A0A3B0W0G2"/>
<dbReference type="EMBL" id="UOEU01000949">
    <property type="protein sequence ID" value="VAW42749.1"/>
    <property type="molecule type" value="Genomic_DNA"/>
</dbReference>
<gene>
    <name evidence="1" type="ORF">MNBD_CHLOROFLEXI01-2867</name>
</gene>